<dbReference type="RefSeq" id="WP_161097868.1">
    <property type="nucleotide sequence ID" value="NZ_WWCW01000057.1"/>
</dbReference>
<name>A0A845G635_9BURK</name>
<evidence type="ECO:0000313" key="2">
    <source>
        <dbReference type="EMBL" id="MYM88865.1"/>
    </source>
</evidence>
<organism evidence="2 3">
    <name type="scientific">Duganella vulcania</name>
    <dbReference type="NCBI Taxonomy" id="2692166"/>
    <lineage>
        <taxon>Bacteria</taxon>
        <taxon>Pseudomonadati</taxon>
        <taxon>Pseudomonadota</taxon>
        <taxon>Betaproteobacteria</taxon>
        <taxon>Burkholderiales</taxon>
        <taxon>Oxalobacteraceae</taxon>
        <taxon>Telluria group</taxon>
        <taxon>Duganella</taxon>
    </lineage>
</organism>
<dbReference type="PROSITE" id="PS51257">
    <property type="entry name" value="PROKAR_LIPOPROTEIN"/>
    <property type="match status" value="1"/>
</dbReference>
<dbReference type="AlphaFoldDB" id="A0A845G635"/>
<feature type="signal peptide" evidence="1">
    <location>
        <begin position="1"/>
        <end position="32"/>
    </location>
</feature>
<sequence length="439" mass="45318">MRFQALPRHLALLVLAAALSACGGGGSPGATAQPDATSATFIGTAPDTSSVIAIEGVRQTLTLPGGAQLKGMGDALVIGDHIVVRSFSDTTVIQNGNQVHPRTRLSVLDKDGVLVSTIDYGFSLAAGYMGEWQMLPSPDGFVMVQSGPGARLLHFDAQAKQIGEAIDLYPAVAPTSTTELAAAESSGAVDGNGFWLVTTFSLLPVTDKTQYLLKLCKFDFNGRQLTPPFEISTSALHPRVAASAGVVLSTWLEGGGAMAGMWPKGLGAPIVHSLGTNGALPYPVALDTSGKMGVLWNGKASLSSPGGVMGVALDKSGIAVLPAGRTDLGQETLSKGWAGSGRSPDLDAHLYKGSLLLADVVVGSYKVGDPVGDVLILGDYGVGTAALSAQKSTILRIKLTGADSEFGGTAVIRQMVFADHAVLLVGDEHRLVMMRINRS</sequence>
<evidence type="ECO:0000256" key="1">
    <source>
        <dbReference type="SAM" id="SignalP"/>
    </source>
</evidence>
<feature type="chain" id="PRO_5032771046" evidence="1">
    <location>
        <begin position="33"/>
        <end position="439"/>
    </location>
</feature>
<proteinExistence type="predicted"/>
<gene>
    <name evidence="2" type="ORF">GTP91_16995</name>
</gene>
<dbReference type="Proteomes" id="UP000470302">
    <property type="component" value="Unassembled WGS sequence"/>
</dbReference>
<accession>A0A845G635</accession>
<reference evidence="2 3" key="1">
    <citation type="submission" date="2020-01" db="EMBL/GenBank/DDBJ databases">
        <title>Novel species isolated from a subtropical stream in China.</title>
        <authorList>
            <person name="Lu H."/>
        </authorList>
    </citation>
    <scope>NUCLEOTIDE SEQUENCE [LARGE SCALE GENOMIC DNA]</scope>
    <source>
        <strain evidence="2 3">FT82W</strain>
    </source>
</reference>
<comment type="caution">
    <text evidence="2">The sequence shown here is derived from an EMBL/GenBank/DDBJ whole genome shotgun (WGS) entry which is preliminary data.</text>
</comment>
<evidence type="ECO:0000313" key="3">
    <source>
        <dbReference type="Proteomes" id="UP000470302"/>
    </source>
</evidence>
<protein>
    <submittedName>
        <fullName evidence="2">Uncharacterized protein</fullName>
    </submittedName>
</protein>
<dbReference type="EMBL" id="WWCW01000057">
    <property type="protein sequence ID" value="MYM88865.1"/>
    <property type="molecule type" value="Genomic_DNA"/>
</dbReference>
<keyword evidence="1" id="KW-0732">Signal</keyword>